<dbReference type="InterPro" id="IPR011010">
    <property type="entry name" value="DNA_brk_join_enz"/>
</dbReference>
<keyword evidence="1" id="KW-0233">DNA recombination</keyword>
<dbReference type="GO" id="GO:0015074">
    <property type="term" value="P:DNA integration"/>
    <property type="evidence" value="ECO:0007669"/>
    <property type="project" value="InterPro"/>
</dbReference>
<sequence length="85" mass="9788">MRVPRTSATKCHCQCLAERSRRARFPTFFQDEVQRLVEDASQSGYRSLRRRTYSTLFALLACTGLRVSEAIQLRFDDITQDGLVS</sequence>
<reference evidence="3 4" key="1">
    <citation type="submission" date="2017-02" db="EMBL/GenBank/DDBJ databases">
        <title>Paraburkholderia sophoroidis sp. nov. and Paraburkholderia steynii sp. nov. rhizobial symbionts of the fynbos legume Hypocalyptus sophoroides.</title>
        <authorList>
            <person name="Steenkamp E.T."/>
            <person name="Beukes C.W."/>
            <person name="Van Zyl E."/>
            <person name="Avontuur J."/>
            <person name="Chan W.Y."/>
            <person name="Hassen A."/>
            <person name="Palmer M."/>
            <person name="Mthombeni L."/>
            <person name="Phalane F."/>
            <person name="Sereme K."/>
            <person name="Venter S.N."/>
        </authorList>
    </citation>
    <scope>NUCLEOTIDE SEQUENCE [LARGE SCALE GENOMIC DNA]</scope>
    <source>
        <strain evidence="3 4">HC1.1ba</strain>
    </source>
</reference>
<organism evidence="3 4">
    <name type="scientific">Paraburkholderia steynii</name>
    <dbReference type="NCBI Taxonomy" id="1245441"/>
    <lineage>
        <taxon>Bacteria</taxon>
        <taxon>Pseudomonadati</taxon>
        <taxon>Pseudomonadota</taxon>
        <taxon>Betaproteobacteria</taxon>
        <taxon>Burkholderiales</taxon>
        <taxon>Burkholderiaceae</taxon>
        <taxon>Paraburkholderia</taxon>
    </lineage>
</organism>
<dbReference type="InterPro" id="IPR002104">
    <property type="entry name" value="Integrase_catalytic"/>
</dbReference>
<protein>
    <recommendedName>
        <fullName evidence="2">Tyr recombinase domain-containing protein</fullName>
    </recommendedName>
</protein>
<dbReference type="EMBL" id="MWML01000114">
    <property type="protein sequence ID" value="TCG06328.1"/>
    <property type="molecule type" value="Genomic_DNA"/>
</dbReference>
<dbReference type="SUPFAM" id="SSF56349">
    <property type="entry name" value="DNA breaking-rejoining enzymes"/>
    <property type="match status" value="1"/>
</dbReference>
<accession>A0A4V2NGV4</accession>
<comment type="caution">
    <text evidence="3">The sequence shown here is derived from an EMBL/GenBank/DDBJ whole genome shotgun (WGS) entry which is preliminary data.</text>
</comment>
<evidence type="ECO:0000259" key="2">
    <source>
        <dbReference type="PROSITE" id="PS51898"/>
    </source>
</evidence>
<proteinExistence type="predicted"/>
<name>A0A4V2NGV4_9BURK</name>
<evidence type="ECO:0000313" key="4">
    <source>
        <dbReference type="Proteomes" id="UP000294200"/>
    </source>
</evidence>
<keyword evidence="4" id="KW-1185">Reference proteome</keyword>
<dbReference type="PROSITE" id="PS51898">
    <property type="entry name" value="TYR_RECOMBINASE"/>
    <property type="match status" value="1"/>
</dbReference>
<dbReference type="Proteomes" id="UP000294200">
    <property type="component" value="Unassembled WGS sequence"/>
</dbReference>
<dbReference type="GO" id="GO:0006310">
    <property type="term" value="P:DNA recombination"/>
    <property type="evidence" value="ECO:0007669"/>
    <property type="project" value="UniProtKB-KW"/>
</dbReference>
<evidence type="ECO:0000313" key="3">
    <source>
        <dbReference type="EMBL" id="TCG06328.1"/>
    </source>
</evidence>
<gene>
    <name evidence="3" type="ORF">BZM27_27055</name>
</gene>
<dbReference type="GO" id="GO:0003677">
    <property type="term" value="F:DNA binding"/>
    <property type="evidence" value="ECO:0007669"/>
    <property type="project" value="InterPro"/>
</dbReference>
<dbReference type="AlphaFoldDB" id="A0A4V2NGV4"/>
<dbReference type="InterPro" id="IPR013762">
    <property type="entry name" value="Integrase-like_cat_sf"/>
</dbReference>
<feature type="domain" description="Tyr recombinase" evidence="2">
    <location>
        <begin position="23"/>
        <end position="85"/>
    </location>
</feature>
<evidence type="ECO:0000256" key="1">
    <source>
        <dbReference type="ARBA" id="ARBA00023172"/>
    </source>
</evidence>
<dbReference type="Gene3D" id="1.10.443.10">
    <property type="entry name" value="Intergrase catalytic core"/>
    <property type="match status" value="1"/>
</dbReference>